<feature type="modified residue" description="4-aspartylphosphate" evidence="3">
    <location>
        <position position="56"/>
    </location>
</feature>
<dbReference type="PANTHER" id="PTHR45138">
    <property type="entry name" value="REGULATORY COMPONENTS OF SENSORY TRANSDUCTION SYSTEM"/>
    <property type="match status" value="1"/>
</dbReference>
<dbReference type="InterPro" id="IPR011006">
    <property type="entry name" value="CheY-like_superfamily"/>
</dbReference>
<dbReference type="InterPro" id="IPR000160">
    <property type="entry name" value="GGDEF_dom"/>
</dbReference>
<dbReference type="Proteomes" id="UP000460298">
    <property type="component" value="Unassembled WGS sequence"/>
</dbReference>
<dbReference type="SMART" id="SM00267">
    <property type="entry name" value="GGDEF"/>
    <property type="match status" value="1"/>
</dbReference>
<dbReference type="AlphaFoldDB" id="A0A833LVX6"/>
<dbReference type="GO" id="GO:0052621">
    <property type="term" value="F:diguanylate cyclase activity"/>
    <property type="evidence" value="ECO:0007669"/>
    <property type="project" value="UniProtKB-EC"/>
</dbReference>
<dbReference type="PROSITE" id="PS50887">
    <property type="entry name" value="GGDEF"/>
    <property type="match status" value="1"/>
</dbReference>
<sequence>MKSEKKQTILIVDDLPENIELLARVLGDSVEILFALSGEEALRICKEQDPDLLLLDILMPGVDGYQVLARLKEDAQTAKLPVIFITGMDTQGEEARGLEAGAVDYITKPIHPAVVRARIRNHLELKRYRDFLENLSATDGLTGVANRRRFDEVLDREWRRAARTGTMLSMLMMDIDCFKAYNDRYGHIEGDEVLRRLATVIQENMQRPLDLAARYGGEEFACILPETDRDGALLVAERIRTGLKDLKIPHQFCVADHVTVSIGVATMIPTPETPSSLIVRTADEQLYQAKAGGKDRICA</sequence>
<proteinExistence type="predicted"/>
<dbReference type="EMBL" id="WBUI01000027">
    <property type="protein sequence ID" value="KAB2929723.1"/>
    <property type="molecule type" value="Genomic_DNA"/>
</dbReference>
<protein>
    <recommendedName>
        <fullName evidence="1">diguanylate cyclase</fullName>
        <ecNumber evidence="1">2.7.7.65</ecNumber>
    </recommendedName>
</protein>
<dbReference type="FunFam" id="3.30.70.270:FF:000001">
    <property type="entry name" value="Diguanylate cyclase domain protein"/>
    <property type="match status" value="1"/>
</dbReference>
<feature type="domain" description="Response regulatory" evidence="4">
    <location>
        <begin position="8"/>
        <end position="123"/>
    </location>
</feature>
<comment type="caution">
    <text evidence="6">The sequence shown here is derived from an EMBL/GenBank/DDBJ whole genome shotgun (WGS) entry which is preliminary data.</text>
</comment>
<evidence type="ECO:0000259" key="5">
    <source>
        <dbReference type="PROSITE" id="PS50887"/>
    </source>
</evidence>
<name>A0A833LVX6_9LEPT</name>
<dbReference type="Pfam" id="PF00990">
    <property type="entry name" value="GGDEF"/>
    <property type="match status" value="1"/>
</dbReference>
<evidence type="ECO:0000259" key="4">
    <source>
        <dbReference type="PROSITE" id="PS50110"/>
    </source>
</evidence>
<dbReference type="Pfam" id="PF00072">
    <property type="entry name" value="Response_reg"/>
    <property type="match status" value="1"/>
</dbReference>
<dbReference type="PROSITE" id="PS50110">
    <property type="entry name" value="RESPONSE_REGULATORY"/>
    <property type="match status" value="1"/>
</dbReference>
<dbReference type="GO" id="GO:0000160">
    <property type="term" value="P:phosphorelay signal transduction system"/>
    <property type="evidence" value="ECO:0007669"/>
    <property type="project" value="InterPro"/>
</dbReference>
<dbReference type="SUPFAM" id="SSF55073">
    <property type="entry name" value="Nucleotide cyclase"/>
    <property type="match status" value="1"/>
</dbReference>
<dbReference type="InterPro" id="IPR001789">
    <property type="entry name" value="Sig_transdc_resp-reg_receiver"/>
</dbReference>
<dbReference type="InterPro" id="IPR050469">
    <property type="entry name" value="Diguanylate_Cyclase"/>
</dbReference>
<feature type="domain" description="GGDEF" evidence="5">
    <location>
        <begin position="166"/>
        <end position="299"/>
    </location>
</feature>
<evidence type="ECO:0000313" key="6">
    <source>
        <dbReference type="EMBL" id="KAB2929723.1"/>
    </source>
</evidence>
<keyword evidence="3" id="KW-0597">Phosphoprotein</keyword>
<comment type="catalytic activity">
    <reaction evidence="2">
        <text>2 GTP = 3',3'-c-di-GMP + 2 diphosphate</text>
        <dbReference type="Rhea" id="RHEA:24898"/>
        <dbReference type="ChEBI" id="CHEBI:33019"/>
        <dbReference type="ChEBI" id="CHEBI:37565"/>
        <dbReference type="ChEBI" id="CHEBI:58805"/>
        <dbReference type="EC" id="2.7.7.65"/>
    </reaction>
</comment>
<evidence type="ECO:0000256" key="1">
    <source>
        <dbReference type="ARBA" id="ARBA00012528"/>
    </source>
</evidence>
<dbReference type="EC" id="2.7.7.65" evidence="1"/>
<dbReference type="PANTHER" id="PTHR45138:SF9">
    <property type="entry name" value="DIGUANYLATE CYCLASE DGCM-RELATED"/>
    <property type="match status" value="1"/>
</dbReference>
<dbReference type="GO" id="GO:0005886">
    <property type="term" value="C:plasma membrane"/>
    <property type="evidence" value="ECO:0007669"/>
    <property type="project" value="TreeGrafter"/>
</dbReference>
<dbReference type="InterPro" id="IPR043128">
    <property type="entry name" value="Rev_trsase/Diguanyl_cyclase"/>
</dbReference>
<dbReference type="GO" id="GO:1902201">
    <property type="term" value="P:negative regulation of bacterial-type flagellum-dependent cell motility"/>
    <property type="evidence" value="ECO:0007669"/>
    <property type="project" value="TreeGrafter"/>
</dbReference>
<dbReference type="InterPro" id="IPR029787">
    <property type="entry name" value="Nucleotide_cyclase"/>
</dbReference>
<reference evidence="6 7" key="1">
    <citation type="submission" date="2019-10" db="EMBL/GenBank/DDBJ databases">
        <title>Extracellular Electron Transfer in a Candidatus Methanoperedens spp. Enrichment Culture.</title>
        <authorList>
            <person name="Berger S."/>
            <person name="Rangel Shaw D."/>
            <person name="Berben T."/>
            <person name="In 'T Zandt M."/>
            <person name="Frank J."/>
            <person name="Reimann J."/>
            <person name="Jetten M.S.M."/>
            <person name="Welte C.U."/>
        </authorList>
    </citation>
    <scope>NUCLEOTIDE SEQUENCE [LARGE SCALE GENOMIC DNA]</scope>
    <source>
        <strain evidence="6">SB12</strain>
    </source>
</reference>
<dbReference type="OrthoDB" id="9805474at2"/>
<evidence type="ECO:0000256" key="3">
    <source>
        <dbReference type="PROSITE-ProRule" id="PRU00169"/>
    </source>
</evidence>
<dbReference type="Gene3D" id="3.40.50.2300">
    <property type="match status" value="1"/>
</dbReference>
<evidence type="ECO:0000256" key="2">
    <source>
        <dbReference type="ARBA" id="ARBA00034247"/>
    </source>
</evidence>
<dbReference type="Gene3D" id="3.30.70.270">
    <property type="match status" value="1"/>
</dbReference>
<evidence type="ECO:0000313" key="7">
    <source>
        <dbReference type="Proteomes" id="UP000460298"/>
    </source>
</evidence>
<accession>A0A833LVX6</accession>
<dbReference type="SMART" id="SM00448">
    <property type="entry name" value="REC"/>
    <property type="match status" value="1"/>
</dbReference>
<organism evidence="6 7">
    <name type="scientific">Leptonema illini</name>
    <dbReference type="NCBI Taxonomy" id="183"/>
    <lineage>
        <taxon>Bacteria</taxon>
        <taxon>Pseudomonadati</taxon>
        <taxon>Spirochaetota</taxon>
        <taxon>Spirochaetia</taxon>
        <taxon>Leptospirales</taxon>
        <taxon>Leptospiraceae</taxon>
        <taxon>Leptonema</taxon>
    </lineage>
</organism>
<dbReference type="CDD" id="cd01949">
    <property type="entry name" value="GGDEF"/>
    <property type="match status" value="1"/>
</dbReference>
<dbReference type="SUPFAM" id="SSF52172">
    <property type="entry name" value="CheY-like"/>
    <property type="match status" value="1"/>
</dbReference>
<dbReference type="RefSeq" id="WP_002772836.1">
    <property type="nucleotide sequence ID" value="NZ_JQDG01000019.1"/>
</dbReference>
<dbReference type="GO" id="GO:0043709">
    <property type="term" value="P:cell adhesion involved in single-species biofilm formation"/>
    <property type="evidence" value="ECO:0007669"/>
    <property type="project" value="TreeGrafter"/>
</dbReference>
<gene>
    <name evidence="6" type="ORF">F9K24_19040</name>
</gene>
<dbReference type="NCBIfam" id="TIGR00254">
    <property type="entry name" value="GGDEF"/>
    <property type="match status" value="1"/>
</dbReference>